<dbReference type="InterPro" id="IPR041966">
    <property type="entry name" value="LOTUS-like"/>
</dbReference>
<dbReference type="RefSeq" id="WP_263077075.1">
    <property type="nucleotide sequence ID" value="NZ_CP089977.1"/>
</dbReference>
<gene>
    <name evidence="3" type="ORF">LU297_03740</name>
</gene>
<sequence>MNIPIKTSFAILSGFKPVDTQKIIAIFIDAENISHQHADFVMNIAKKYGNPLIRRIYANWSNSSVHGWKDATHQYAMQAFHQFSLVKGKNTVDILLAADVMETVLMQQIDAVVLVTSDSDFTALAIKLRTLGKTVIGIGNNNANNGLMSACEHFYPLPTIKPEHDILPEIKSTQIIINPVIKTNDKPNPNDDEALLAFITKIFDEHNKDKIELSLLGTYLKNSPNFSHKKYQYKTLSQLIKALNDFEIIEINKTTFIQKRQPKIVGNASTPTQIVHKSINELRDDAKLNNAIANAIATHKRQHGWAMVGEISNHVAQNFGIHAQQYGHCTLSQILALLPNFQMVHHQKGDWVCDTRIDDPSNPPSDAYNKSNDDKNINQGIKKGNEPEQTTPSPLHQHGVAHSSKTAVTPPLQAQTALAEDELFSDGDKLDLTHLLMLIKQAIKTHQNSDGLTKIGDIGQFIRQKTGYGSQSFGYRHFGELLAKLPDFQLIRQEKQLYAKYLA</sequence>
<evidence type="ECO:0000256" key="1">
    <source>
        <dbReference type="SAM" id="MobiDB-lite"/>
    </source>
</evidence>
<evidence type="ECO:0000313" key="3">
    <source>
        <dbReference type="EMBL" id="UXZ05564.1"/>
    </source>
</evidence>
<dbReference type="Gene3D" id="3.40.50.1010">
    <property type="entry name" value="5'-nuclease"/>
    <property type="match status" value="1"/>
</dbReference>
<evidence type="ECO:0000313" key="4">
    <source>
        <dbReference type="Proteomes" id="UP001063782"/>
    </source>
</evidence>
<name>A0ABY6F652_9GAMM</name>
<accession>A0ABY6F652</accession>
<dbReference type="Gene3D" id="3.30.420.610">
    <property type="entry name" value="LOTUS domain-like"/>
    <property type="match status" value="2"/>
</dbReference>
<dbReference type="PANTHER" id="PTHR35811:SF1">
    <property type="entry name" value="HTH OST-TYPE DOMAIN-CONTAINING PROTEIN"/>
    <property type="match status" value="1"/>
</dbReference>
<protein>
    <submittedName>
        <fullName evidence="3">NYN domain-containing protein</fullName>
    </submittedName>
</protein>
<dbReference type="Pfam" id="PF12872">
    <property type="entry name" value="OST-HTH"/>
    <property type="match status" value="3"/>
</dbReference>
<feature type="region of interest" description="Disordered" evidence="1">
    <location>
        <begin position="355"/>
        <end position="404"/>
    </location>
</feature>
<reference evidence="3" key="1">
    <citation type="submission" date="2021-12" db="EMBL/GenBank/DDBJ databases">
        <title>taxonomy of Moraxella sp. ZY201224.</title>
        <authorList>
            <person name="Li F."/>
        </authorList>
    </citation>
    <scope>NUCLEOTIDE SEQUENCE</scope>
    <source>
        <strain evidence="3">ZY201224</strain>
    </source>
</reference>
<feature type="domain" description="HTH OST-type" evidence="2">
    <location>
        <begin position="431"/>
        <end position="503"/>
    </location>
</feature>
<dbReference type="CDD" id="cd11297">
    <property type="entry name" value="PIN_LabA-like_N_1"/>
    <property type="match status" value="1"/>
</dbReference>
<dbReference type="InterPro" id="IPR025605">
    <property type="entry name" value="OST-HTH/LOTUS_dom"/>
</dbReference>
<evidence type="ECO:0000259" key="2">
    <source>
        <dbReference type="PROSITE" id="PS51644"/>
    </source>
</evidence>
<feature type="domain" description="HTH OST-type" evidence="2">
    <location>
        <begin position="191"/>
        <end position="262"/>
    </location>
</feature>
<keyword evidence="4" id="KW-1185">Reference proteome</keyword>
<dbReference type="Pfam" id="PF01936">
    <property type="entry name" value="NYN"/>
    <property type="match status" value="1"/>
</dbReference>
<dbReference type="Proteomes" id="UP001063782">
    <property type="component" value="Chromosome"/>
</dbReference>
<dbReference type="PROSITE" id="PS51644">
    <property type="entry name" value="HTH_OST"/>
    <property type="match status" value="2"/>
</dbReference>
<organism evidence="3 4">
    <name type="scientific">Moraxella nasicaprae</name>
    <dbReference type="NCBI Taxonomy" id="2904122"/>
    <lineage>
        <taxon>Bacteria</taxon>
        <taxon>Pseudomonadati</taxon>
        <taxon>Pseudomonadota</taxon>
        <taxon>Gammaproteobacteria</taxon>
        <taxon>Moraxellales</taxon>
        <taxon>Moraxellaceae</taxon>
        <taxon>Moraxella</taxon>
    </lineage>
</organism>
<proteinExistence type="predicted"/>
<dbReference type="InterPro" id="IPR021139">
    <property type="entry name" value="NYN"/>
</dbReference>
<dbReference type="EMBL" id="CP089977">
    <property type="protein sequence ID" value="UXZ05564.1"/>
    <property type="molecule type" value="Genomic_DNA"/>
</dbReference>
<dbReference type="PANTHER" id="PTHR35811">
    <property type="entry name" value="SLR1870 PROTEIN"/>
    <property type="match status" value="1"/>
</dbReference>
<dbReference type="CDD" id="cd10146">
    <property type="entry name" value="LabA_like_C"/>
    <property type="match status" value="2"/>
</dbReference>